<reference evidence="1 2" key="1">
    <citation type="submission" date="2018-08" db="EMBL/GenBank/DDBJ databases">
        <title>A genome reference for cultivated species of the human gut microbiota.</title>
        <authorList>
            <person name="Zou Y."/>
            <person name="Xue W."/>
            <person name="Luo G."/>
        </authorList>
    </citation>
    <scope>NUCLEOTIDE SEQUENCE [LARGE SCALE GENOMIC DNA]</scope>
    <source>
        <strain evidence="1 2">AM25-16</strain>
    </source>
</reference>
<dbReference type="AlphaFoldDB" id="A0A414Q886"/>
<accession>A0A414Q886</accession>
<comment type="caution">
    <text evidence="1">The sequence shown here is derived from an EMBL/GenBank/DDBJ whole genome shotgun (WGS) entry which is preliminary data.</text>
</comment>
<sequence length="150" mass="17216">MVEFRTASKGEKEHPKVIMPEEKDKIVHELLNKEGNGFYFEYKNVPDLNISMVQFEKVMIELEDMGMLKIEGYKNGGKIYLNSKLDTFYRYGGFKMQDQMLSNDLERLKLELENLKNAVEPPVSEKVKTITEIAASITSALAFAFGRVQP</sequence>
<dbReference type="Proteomes" id="UP000283762">
    <property type="component" value="Unassembled WGS sequence"/>
</dbReference>
<dbReference type="RefSeq" id="WP_118206951.1">
    <property type="nucleotide sequence ID" value="NZ_QRHJ01000009.1"/>
</dbReference>
<protein>
    <submittedName>
        <fullName evidence="1">Uncharacterized protein</fullName>
    </submittedName>
</protein>
<gene>
    <name evidence="1" type="ORF">DW668_05060</name>
</gene>
<organism evidence="1 2">
    <name type="scientific">Bacteroides stercoris</name>
    <dbReference type="NCBI Taxonomy" id="46506"/>
    <lineage>
        <taxon>Bacteria</taxon>
        <taxon>Pseudomonadati</taxon>
        <taxon>Bacteroidota</taxon>
        <taxon>Bacteroidia</taxon>
        <taxon>Bacteroidales</taxon>
        <taxon>Bacteroidaceae</taxon>
        <taxon>Bacteroides</taxon>
    </lineage>
</organism>
<evidence type="ECO:0000313" key="1">
    <source>
        <dbReference type="EMBL" id="RHF76957.1"/>
    </source>
</evidence>
<dbReference type="EMBL" id="QRHJ01000009">
    <property type="protein sequence ID" value="RHF76957.1"/>
    <property type="molecule type" value="Genomic_DNA"/>
</dbReference>
<name>A0A414Q886_BACSE</name>
<proteinExistence type="predicted"/>
<evidence type="ECO:0000313" key="2">
    <source>
        <dbReference type="Proteomes" id="UP000283762"/>
    </source>
</evidence>